<reference evidence="2 3" key="1">
    <citation type="journal article" date="2020" name="BMC Genomics">
        <title>Intraspecific diversification of the crop wild relative Brassica cretica Lam. using demographic model selection.</title>
        <authorList>
            <person name="Kioukis A."/>
            <person name="Michalopoulou V.A."/>
            <person name="Briers L."/>
            <person name="Pirintsos S."/>
            <person name="Studholme D.J."/>
            <person name="Pavlidis P."/>
            <person name="Sarris P.F."/>
        </authorList>
    </citation>
    <scope>NUCLEOTIDE SEQUENCE [LARGE SCALE GENOMIC DNA]</scope>
    <source>
        <strain evidence="3">cv. PFS-1207/04</strain>
    </source>
</reference>
<feature type="transmembrane region" description="Helical" evidence="1">
    <location>
        <begin position="454"/>
        <end position="477"/>
    </location>
</feature>
<keyword evidence="1" id="KW-1133">Transmembrane helix</keyword>
<name>A0ABQ7F9K4_BRACR</name>
<sequence>MLSEERKEKKVGTEISHSASSLTQSFICLSVHHFEMRDELAPKWSSSNLVSLLYLHYLSELSSHLPLNLTLRRTDVASERVPEPEESLLLCLVFPLALGRLCSPSPDMLDLLAAGLLLVLVLVRLWLCLLRISSGRRDSDAWLAVTKSSLSSPRVVVYGHERSSCCLATLSELLLLASCFVLLREPWLLRRFSGVIRRLRVSIQSKLTSRRRGDWFCSFYGGEAGVSCTGLETAFQKVAVEATHLCTGFVDGGSECLLVLGCGQSVGGALYELALVAFTRHFYSGNIKGTPGICGNAENLTFPRVTLMVENSYRYRRISKTIIAECAGFSGWAKLEMDSDEVDSIQLQTLQPYHPGKILSIKEAFVTLTIYLEPKVYYLTEKSIEVLSMSKYSEHIQPHTRPNYDHSETTLVESTSCLRAIYQKQVSNFTLLKTKAQEMLKNNEITKPVAKMDLALVGATALIGSPLIFIIKLLSAVSNQIVLRGRRDTAINKNQALDIDQANTVSITINHLPPRISLGLY</sequence>
<proteinExistence type="predicted"/>
<organism evidence="2 3">
    <name type="scientific">Brassica cretica</name>
    <name type="common">Mustard</name>
    <dbReference type="NCBI Taxonomy" id="69181"/>
    <lineage>
        <taxon>Eukaryota</taxon>
        <taxon>Viridiplantae</taxon>
        <taxon>Streptophyta</taxon>
        <taxon>Embryophyta</taxon>
        <taxon>Tracheophyta</taxon>
        <taxon>Spermatophyta</taxon>
        <taxon>Magnoliopsida</taxon>
        <taxon>eudicotyledons</taxon>
        <taxon>Gunneridae</taxon>
        <taxon>Pentapetalae</taxon>
        <taxon>rosids</taxon>
        <taxon>malvids</taxon>
        <taxon>Brassicales</taxon>
        <taxon>Brassicaceae</taxon>
        <taxon>Brassiceae</taxon>
        <taxon>Brassica</taxon>
    </lineage>
</organism>
<comment type="caution">
    <text evidence="2">The sequence shown here is derived from an EMBL/GenBank/DDBJ whole genome shotgun (WGS) entry which is preliminary data.</text>
</comment>
<evidence type="ECO:0000256" key="1">
    <source>
        <dbReference type="SAM" id="Phobius"/>
    </source>
</evidence>
<gene>
    <name evidence="2" type="ORF">DY000_02049810</name>
</gene>
<accession>A0ABQ7F9K4</accession>
<dbReference type="Proteomes" id="UP000266723">
    <property type="component" value="Unassembled WGS sequence"/>
</dbReference>
<keyword evidence="3" id="KW-1185">Reference proteome</keyword>
<dbReference type="EMBL" id="QGKV02000297">
    <property type="protein sequence ID" value="KAF3611584.1"/>
    <property type="molecule type" value="Genomic_DNA"/>
</dbReference>
<evidence type="ECO:0000313" key="3">
    <source>
        <dbReference type="Proteomes" id="UP000266723"/>
    </source>
</evidence>
<keyword evidence="1" id="KW-0472">Membrane</keyword>
<keyword evidence="1" id="KW-0812">Transmembrane</keyword>
<protein>
    <submittedName>
        <fullName evidence="2">Uncharacterized protein</fullName>
    </submittedName>
</protein>
<evidence type="ECO:0000313" key="2">
    <source>
        <dbReference type="EMBL" id="KAF3611584.1"/>
    </source>
</evidence>